<protein>
    <submittedName>
        <fullName evidence="2">Uncharacterized protein</fullName>
    </submittedName>
</protein>
<dbReference type="Proteomes" id="UP000290560">
    <property type="component" value="Unassembled WGS sequence"/>
</dbReference>
<organism evidence="2">
    <name type="scientific">Ensete ventricosum</name>
    <name type="common">Abyssinian banana</name>
    <name type="synonym">Musa ensete</name>
    <dbReference type="NCBI Taxonomy" id="4639"/>
    <lineage>
        <taxon>Eukaryota</taxon>
        <taxon>Viridiplantae</taxon>
        <taxon>Streptophyta</taxon>
        <taxon>Embryophyta</taxon>
        <taxon>Tracheophyta</taxon>
        <taxon>Spermatophyta</taxon>
        <taxon>Magnoliopsida</taxon>
        <taxon>Liliopsida</taxon>
        <taxon>Zingiberales</taxon>
        <taxon>Musaceae</taxon>
        <taxon>Ensete</taxon>
    </lineage>
</organism>
<feature type="region of interest" description="Disordered" evidence="1">
    <location>
        <begin position="127"/>
        <end position="149"/>
    </location>
</feature>
<reference evidence="2" key="1">
    <citation type="journal article" date="2018" name="Data Brief">
        <title>Genome sequence data from 17 accessions of Ensete ventricosum, a staple food crop for millions in Ethiopia.</title>
        <authorList>
            <person name="Yemataw Z."/>
            <person name="Muzemil S."/>
            <person name="Ambachew D."/>
            <person name="Tripathi L."/>
            <person name="Tesfaye K."/>
            <person name="Chala A."/>
            <person name="Farbos A."/>
            <person name="O'Neill P."/>
            <person name="Moore K."/>
            <person name="Grant M."/>
            <person name="Studholme D.J."/>
        </authorList>
    </citation>
    <scope>NUCLEOTIDE SEQUENCE [LARGE SCALE GENOMIC DNA]</scope>
    <source>
        <tissue evidence="2">Leaf</tissue>
    </source>
</reference>
<accession>A0A445MJU3</accession>
<sequence length="149" mass="16435">MCRRHIIARAKVRRTTSSSTMQSQSDLRDQEASYGDKAKITHDMLVHGTNSHWRTPAALNILTEDTANIDDKEVDAGEKRRRLSSDEGLISYRSTDRGISSGGISSGDSPPMKVLFLTGALIAEQGRRSLTTVTSRGEQRPPAFPELHN</sequence>
<evidence type="ECO:0000313" key="2">
    <source>
        <dbReference type="EMBL" id="RZR74496.1"/>
    </source>
</evidence>
<evidence type="ECO:0000256" key="1">
    <source>
        <dbReference type="SAM" id="MobiDB-lite"/>
    </source>
</evidence>
<dbReference type="EMBL" id="KV876267">
    <property type="protein sequence ID" value="RZR74496.1"/>
    <property type="molecule type" value="Genomic_DNA"/>
</dbReference>
<feature type="region of interest" description="Disordered" evidence="1">
    <location>
        <begin position="11"/>
        <end position="33"/>
    </location>
</feature>
<name>A0A445MJU3_ENSVE</name>
<gene>
    <name evidence="2" type="ORF">BHM03_00037616</name>
</gene>
<proteinExistence type="predicted"/>
<feature type="compositionally biased region" description="Low complexity" evidence="1">
    <location>
        <begin position="15"/>
        <end position="25"/>
    </location>
</feature>
<dbReference type="AlphaFoldDB" id="A0A445MJU3"/>